<protein>
    <submittedName>
        <fullName evidence="6">SMC-Scp complex subunit ScpB</fullName>
    </submittedName>
</protein>
<dbReference type="Proteomes" id="UP000475117">
    <property type="component" value="Chromosome"/>
</dbReference>
<dbReference type="PANTHER" id="PTHR34298:SF2">
    <property type="entry name" value="SEGREGATION AND CONDENSATION PROTEIN B"/>
    <property type="match status" value="1"/>
</dbReference>
<evidence type="ECO:0000256" key="5">
    <source>
        <dbReference type="SAM" id="MobiDB-lite"/>
    </source>
</evidence>
<dbReference type="KEGG" id="soa:G3M56_008450"/>
<dbReference type="PANTHER" id="PTHR34298">
    <property type="entry name" value="SEGREGATION AND CONDENSATION PROTEIN B"/>
    <property type="match status" value="1"/>
</dbReference>
<dbReference type="SUPFAM" id="SSF46785">
    <property type="entry name" value="Winged helix' DNA-binding domain"/>
    <property type="match status" value="2"/>
</dbReference>
<gene>
    <name evidence="6" type="primary">scpB</name>
    <name evidence="6" type="ORF">G3M56_008450</name>
</gene>
<dbReference type="Gene3D" id="1.10.10.10">
    <property type="entry name" value="Winged helix-like DNA-binding domain superfamily/Winged helix DNA-binding domain"/>
    <property type="match status" value="2"/>
</dbReference>
<dbReference type="GO" id="GO:0051304">
    <property type="term" value="P:chromosome separation"/>
    <property type="evidence" value="ECO:0007669"/>
    <property type="project" value="InterPro"/>
</dbReference>
<keyword evidence="1" id="KW-0963">Cytoplasm</keyword>
<dbReference type="InterPro" id="IPR036388">
    <property type="entry name" value="WH-like_DNA-bd_sf"/>
</dbReference>
<dbReference type="PIRSF" id="PIRSF019345">
    <property type="entry name" value="ScpB"/>
    <property type="match status" value="1"/>
</dbReference>
<evidence type="ECO:0000256" key="4">
    <source>
        <dbReference type="ARBA" id="ARBA00023306"/>
    </source>
</evidence>
<sequence length="242" mass="26345">MTEPSLHHVIEALILASESPLSSEALIDAAQHAVALKQSHLEALADQSGDDNAEPAALPELFQQLQKLTIVQVIDAVDTLNKEYQEAGRSMVIRERPRGWQVMTRPEFAEFVHGLFPEHKPSRLSGPALETMAIIAYRQPVTKAEIEAVRGVSVDGMVQKLLDLELIKIGGRAELPGRPLLYISTEKFLEHFNVKSVDELPNAAELRRAPFPSAEEVHAPKQDPAGGSASDTPADASQGSKP</sequence>
<organism evidence="6 7">
    <name type="scientific">Sulfuriroseicoccus oceanibius</name>
    <dbReference type="NCBI Taxonomy" id="2707525"/>
    <lineage>
        <taxon>Bacteria</taxon>
        <taxon>Pseudomonadati</taxon>
        <taxon>Verrucomicrobiota</taxon>
        <taxon>Verrucomicrobiia</taxon>
        <taxon>Verrucomicrobiales</taxon>
        <taxon>Verrucomicrobiaceae</taxon>
        <taxon>Sulfuriroseicoccus</taxon>
    </lineage>
</organism>
<dbReference type="RefSeq" id="WP_164363575.1">
    <property type="nucleotide sequence ID" value="NZ_CP066776.1"/>
</dbReference>
<evidence type="ECO:0000256" key="2">
    <source>
        <dbReference type="ARBA" id="ARBA00022618"/>
    </source>
</evidence>
<name>A0A6B3L4Z0_9BACT</name>
<keyword evidence="3" id="KW-0159">Chromosome partition</keyword>
<keyword evidence="7" id="KW-1185">Reference proteome</keyword>
<evidence type="ECO:0000256" key="3">
    <source>
        <dbReference type="ARBA" id="ARBA00022829"/>
    </source>
</evidence>
<dbReference type="Pfam" id="PF04079">
    <property type="entry name" value="SMC_ScpB"/>
    <property type="match status" value="1"/>
</dbReference>
<dbReference type="NCBIfam" id="TIGR00281">
    <property type="entry name" value="SMC-Scp complex subunit ScpB"/>
    <property type="match status" value="1"/>
</dbReference>
<feature type="compositionally biased region" description="Polar residues" evidence="5">
    <location>
        <begin position="229"/>
        <end position="242"/>
    </location>
</feature>
<feature type="region of interest" description="Disordered" evidence="5">
    <location>
        <begin position="206"/>
        <end position="242"/>
    </location>
</feature>
<dbReference type="EMBL" id="CP066776">
    <property type="protein sequence ID" value="QQL43926.1"/>
    <property type="molecule type" value="Genomic_DNA"/>
</dbReference>
<accession>A0A6B3L4Z0</accession>
<dbReference type="InterPro" id="IPR036390">
    <property type="entry name" value="WH_DNA-bd_sf"/>
</dbReference>
<evidence type="ECO:0000313" key="6">
    <source>
        <dbReference type="EMBL" id="QQL43926.1"/>
    </source>
</evidence>
<keyword evidence="2" id="KW-0132">Cell division</keyword>
<dbReference type="AlphaFoldDB" id="A0A6B3L4Z0"/>
<proteinExistence type="predicted"/>
<reference evidence="6 7" key="1">
    <citation type="submission" date="2020-12" db="EMBL/GenBank/DDBJ databases">
        <title>Sulforoseuscoccus oceanibium gen. nov., sp. nov., a representative of the phylum Verrucomicrobia with special cytoplasmic membrane, and proposal of Sulforoseuscoccusaceae fam. nov.</title>
        <authorList>
            <person name="Xi F."/>
        </authorList>
    </citation>
    <scope>NUCLEOTIDE SEQUENCE [LARGE SCALE GENOMIC DNA]</scope>
    <source>
        <strain evidence="6 7">T37</strain>
    </source>
</reference>
<dbReference type="InterPro" id="IPR005234">
    <property type="entry name" value="ScpB_csome_segregation"/>
</dbReference>
<dbReference type="GO" id="GO:0051301">
    <property type="term" value="P:cell division"/>
    <property type="evidence" value="ECO:0007669"/>
    <property type="project" value="UniProtKB-KW"/>
</dbReference>
<evidence type="ECO:0000313" key="7">
    <source>
        <dbReference type="Proteomes" id="UP000475117"/>
    </source>
</evidence>
<keyword evidence="4" id="KW-0131">Cell cycle</keyword>
<evidence type="ECO:0000256" key="1">
    <source>
        <dbReference type="ARBA" id="ARBA00022490"/>
    </source>
</evidence>